<dbReference type="Proteomes" id="UP000308705">
    <property type="component" value="Unassembled WGS sequence"/>
</dbReference>
<evidence type="ECO:0000313" key="2">
    <source>
        <dbReference type="Proteomes" id="UP000308705"/>
    </source>
</evidence>
<dbReference type="RefSeq" id="WP_137246965.1">
    <property type="nucleotide sequence ID" value="NZ_SZQA01000008.1"/>
</dbReference>
<organism evidence="1 2">
    <name type="scientific">Herbidospora galbida</name>
    <dbReference type="NCBI Taxonomy" id="2575442"/>
    <lineage>
        <taxon>Bacteria</taxon>
        <taxon>Bacillati</taxon>
        <taxon>Actinomycetota</taxon>
        <taxon>Actinomycetes</taxon>
        <taxon>Streptosporangiales</taxon>
        <taxon>Streptosporangiaceae</taxon>
        <taxon>Herbidospora</taxon>
    </lineage>
</organism>
<comment type="caution">
    <text evidence="1">The sequence shown here is derived from an EMBL/GenBank/DDBJ whole genome shotgun (WGS) entry which is preliminary data.</text>
</comment>
<dbReference type="EMBL" id="SZQA01000008">
    <property type="protein sequence ID" value="TKK89047.1"/>
    <property type="molecule type" value="Genomic_DNA"/>
</dbReference>
<keyword evidence="2" id="KW-1185">Reference proteome</keyword>
<dbReference type="OrthoDB" id="4545483at2"/>
<dbReference type="SUPFAM" id="SSF50475">
    <property type="entry name" value="FMN-binding split barrel"/>
    <property type="match status" value="1"/>
</dbReference>
<reference evidence="1 2" key="1">
    <citation type="submission" date="2019-04" db="EMBL/GenBank/DDBJ databases">
        <title>Herbidospora sp. NEAU-GS14.nov., a novel actinomycete isolated from soil.</title>
        <authorList>
            <person name="Han L."/>
        </authorList>
    </citation>
    <scope>NUCLEOTIDE SEQUENCE [LARGE SCALE GENOMIC DNA]</scope>
    <source>
        <strain evidence="1 2">NEAU-GS14</strain>
    </source>
</reference>
<name>A0A4U3MLS8_9ACTN</name>
<accession>A0A4U3MLS8</accession>
<dbReference type="InterPro" id="IPR012349">
    <property type="entry name" value="Split_barrel_FMN-bd"/>
</dbReference>
<dbReference type="AlphaFoldDB" id="A0A4U3MLS8"/>
<protein>
    <submittedName>
        <fullName evidence="1">Pyridoxamine 5'-phosphate oxidase family protein</fullName>
    </submittedName>
</protein>
<evidence type="ECO:0000313" key="1">
    <source>
        <dbReference type="EMBL" id="TKK89047.1"/>
    </source>
</evidence>
<gene>
    <name evidence="1" type="ORF">FDA94_11060</name>
</gene>
<dbReference type="Gene3D" id="2.30.110.10">
    <property type="entry name" value="Electron Transport, Fmn-binding Protein, Chain A"/>
    <property type="match status" value="1"/>
</dbReference>
<sequence>MTTAPAHHRRLLQEYVGNARLMSLSAVDDDGAPALLPLPFHAAFGPDRLMFIAHRDRPLVAGLKTRPKVAGSIIAGAGRGVTFAGLASAAESPDPVRLAPGERLYRIDVTEWLLFDEHAYEYRVHPIRA</sequence>
<proteinExistence type="predicted"/>